<dbReference type="InterPro" id="IPR054491">
    <property type="entry name" value="MGH1-like_GH"/>
</dbReference>
<dbReference type="Pfam" id="PF22422">
    <property type="entry name" value="MGH1-like_GH"/>
    <property type="match status" value="1"/>
</dbReference>
<dbReference type="PANTHER" id="PTHR10412">
    <property type="entry name" value="MANNOSYL-OLIGOSACCHARIDE GLUCOSIDASE"/>
    <property type="match status" value="1"/>
</dbReference>
<reference evidence="2" key="1">
    <citation type="submission" date="2020-05" db="EMBL/GenBank/DDBJ databases">
        <authorList>
            <person name="Chiriac C."/>
            <person name="Salcher M."/>
            <person name="Ghai R."/>
            <person name="Kavagutti S V."/>
        </authorList>
    </citation>
    <scope>NUCLEOTIDE SEQUENCE</scope>
</reference>
<dbReference type="AlphaFoldDB" id="A0A6J7HEM2"/>
<evidence type="ECO:0000259" key="1">
    <source>
        <dbReference type="Pfam" id="PF22422"/>
    </source>
</evidence>
<dbReference type="InterPro" id="IPR008928">
    <property type="entry name" value="6-hairpin_glycosidase_sf"/>
</dbReference>
<gene>
    <name evidence="2" type="ORF">UFOPK3610_01047</name>
</gene>
<evidence type="ECO:0000313" key="2">
    <source>
        <dbReference type="EMBL" id="CAB4914730.1"/>
    </source>
</evidence>
<sequence length="156" mass="17747">MSKRHQQDPYSITVDGKVFQVDYEPAESQTAIYGGNSNWRGPVWFPINHLVIEALERFHMYFGDDYKVECPTGSGVRMNLQEVADELRRRLISLFIPDPTGWRAEFGGSDRFGKDPRWKEPLFYEYFNGDDGAGLGASHQTGWTGLVADLIIGRRG</sequence>
<proteinExistence type="predicted"/>
<feature type="domain" description="Mannosylglycerate hydrolase MGH1-like glycoside hydrolase" evidence="1">
    <location>
        <begin position="30"/>
        <end position="141"/>
    </location>
</feature>
<dbReference type="GO" id="GO:0009311">
    <property type="term" value="P:oligosaccharide metabolic process"/>
    <property type="evidence" value="ECO:0007669"/>
    <property type="project" value="InterPro"/>
</dbReference>
<accession>A0A6J7HEM2</accession>
<organism evidence="2">
    <name type="scientific">freshwater metagenome</name>
    <dbReference type="NCBI Taxonomy" id="449393"/>
    <lineage>
        <taxon>unclassified sequences</taxon>
        <taxon>metagenomes</taxon>
        <taxon>ecological metagenomes</taxon>
    </lineage>
</organism>
<name>A0A6J7HEM2_9ZZZZ</name>
<dbReference type="PANTHER" id="PTHR10412:SF10">
    <property type="entry name" value="GLYCOSYL HYDROLASE FAMILY 63 C-TERMINAL DOMAIN-CONTAINING PROTEIN"/>
    <property type="match status" value="1"/>
</dbReference>
<dbReference type="EMBL" id="CAFBMR010000037">
    <property type="protein sequence ID" value="CAB4914730.1"/>
    <property type="molecule type" value="Genomic_DNA"/>
</dbReference>
<dbReference type="InterPro" id="IPR012341">
    <property type="entry name" value="6hp_glycosidase-like_sf"/>
</dbReference>
<dbReference type="SUPFAM" id="SSF48208">
    <property type="entry name" value="Six-hairpin glycosidases"/>
    <property type="match status" value="1"/>
</dbReference>
<dbReference type="InterPro" id="IPR004888">
    <property type="entry name" value="Glycoside_hydrolase_63"/>
</dbReference>
<protein>
    <submittedName>
        <fullName evidence="2">Unannotated protein</fullName>
    </submittedName>
</protein>
<dbReference type="Gene3D" id="1.50.10.10">
    <property type="match status" value="1"/>
</dbReference>
<dbReference type="GO" id="GO:0004573">
    <property type="term" value="F:Glc3Man9GlcNAc2 oligosaccharide glucosidase activity"/>
    <property type="evidence" value="ECO:0007669"/>
    <property type="project" value="InterPro"/>
</dbReference>